<evidence type="ECO:0000313" key="6">
    <source>
        <dbReference type="Proteomes" id="UP000316778"/>
    </source>
</evidence>
<dbReference type="PANTHER" id="PTHR46796">
    <property type="entry name" value="HTH-TYPE TRANSCRIPTIONAL ACTIVATOR RHAS-RELATED"/>
    <property type="match status" value="1"/>
</dbReference>
<proteinExistence type="predicted"/>
<organism evidence="5 6">
    <name type="scientific">Chitinophaga japonensis</name>
    <name type="common">Flexibacter japonensis</name>
    <dbReference type="NCBI Taxonomy" id="104662"/>
    <lineage>
        <taxon>Bacteria</taxon>
        <taxon>Pseudomonadati</taxon>
        <taxon>Bacteroidota</taxon>
        <taxon>Chitinophagia</taxon>
        <taxon>Chitinophagales</taxon>
        <taxon>Chitinophagaceae</taxon>
        <taxon>Chitinophaga</taxon>
    </lineage>
</organism>
<keyword evidence="1" id="KW-0805">Transcription regulation</keyword>
<dbReference type="Proteomes" id="UP000316778">
    <property type="component" value="Unassembled WGS sequence"/>
</dbReference>
<dbReference type="PRINTS" id="PR00032">
    <property type="entry name" value="HTHARAC"/>
</dbReference>
<evidence type="ECO:0000256" key="1">
    <source>
        <dbReference type="ARBA" id="ARBA00023015"/>
    </source>
</evidence>
<accession>A0A562TF61</accession>
<dbReference type="AlphaFoldDB" id="A0A562TF61"/>
<dbReference type="InterPro" id="IPR046532">
    <property type="entry name" value="DUF6597"/>
</dbReference>
<sequence length="270" mass="30559">MQYQLIKPGNRLQPYVQCYWLMDSEVPVELEDTIYPGGFMEMVFNLGNVIWRSTADNAFQTDPPIELVGQITRPMPIKGKGRNILLGIRFYPHTAACFLDEELHVFNDRVSNLGDVLGGPVKTLHQQLLDVPGLPERILLIENFLLKRLSANERKAGKAPLLAQIVQDMERNAFAAPIGMLAARYGITPRYLQKLFLQHIGVTPKLYSQIHRFQRSLRHMRKQEDSLTAIAYDCGYADQSHFIREFRSFAGTTPSAFSAASRPVNEDAAP</sequence>
<evidence type="ECO:0000256" key="3">
    <source>
        <dbReference type="ARBA" id="ARBA00023163"/>
    </source>
</evidence>
<dbReference type="EMBL" id="VLLG01000002">
    <property type="protein sequence ID" value="TWI92152.1"/>
    <property type="molecule type" value="Genomic_DNA"/>
</dbReference>
<dbReference type="GO" id="GO:0003700">
    <property type="term" value="F:DNA-binding transcription factor activity"/>
    <property type="evidence" value="ECO:0007669"/>
    <property type="project" value="InterPro"/>
</dbReference>
<dbReference type="SMART" id="SM00342">
    <property type="entry name" value="HTH_ARAC"/>
    <property type="match status" value="1"/>
</dbReference>
<dbReference type="RefSeq" id="WP_145711428.1">
    <property type="nucleotide sequence ID" value="NZ_BAAAFY010000001.1"/>
</dbReference>
<name>A0A562TF61_CHIJA</name>
<comment type="caution">
    <text evidence="5">The sequence shown here is derived from an EMBL/GenBank/DDBJ whole genome shotgun (WGS) entry which is preliminary data.</text>
</comment>
<keyword evidence="2 5" id="KW-0238">DNA-binding</keyword>
<dbReference type="Pfam" id="PF20240">
    <property type="entry name" value="DUF6597"/>
    <property type="match status" value="1"/>
</dbReference>
<dbReference type="InterPro" id="IPR050204">
    <property type="entry name" value="AraC_XylS_family_regulators"/>
</dbReference>
<dbReference type="InterPro" id="IPR020449">
    <property type="entry name" value="Tscrpt_reg_AraC-type_HTH"/>
</dbReference>
<dbReference type="PROSITE" id="PS01124">
    <property type="entry name" value="HTH_ARAC_FAMILY_2"/>
    <property type="match status" value="1"/>
</dbReference>
<dbReference type="SUPFAM" id="SSF46689">
    <property type="entry name" value="Homeodomain-like"/>
    <property type="match status" value="1"/>
</dbReference>
<keyword evidence="6" id="KW-1185">Reference proteome</keyword>
<dbReference type="Pfam" id="PF12833">
    <property type="entry name" value="HTH_18"/>
    <property type="match status" value="1"/>
</dbReference>
<keyword evidence="3" id="KW-0804">Transcription</keyword>
<gene>
    <name evidence="5" type="ORF">LX66_1535</name>
</gene>
<evidence type="ECO:0000313" key="5">
    <source>
        <dbReference type="EMBL" id="TWI92152.1"/>
    </source>
</evidence>
<dbReference type="InterPro" id="IPR018060">
    <property type="entry name" value="HTH_AraC"/>
</dbReference>
<dbReference type="InterPro" id="IPR009057">
    <property type="entry name" value="Homeodomain-like_sf"/>
</dbReference>
<evidence type="ECO:0000256" key="2">
    <source>
        <dbReference type="ARBA" id="ARBA00023125"/>
    </source>
</evidence>
<dbReference type="OrthoDB" id="655946at2"/>
<evidence type="ECO:0000259" key="4">
    <source>
        <dbReference type="PROSITE" id="PS01124"/>
    </source>
</evidence>
<feature type="domain" description="HTH araC/xylS-type" evidence="4">
    <location>
        <begin position="159"/>
        <end position="260"/>
    </location>
</feature>
<dbReference type="PANTHER" id="PTHR46796:SF13">
    <property type="entry name" value="HTH-TYPE TRANSCRIPTIONAL ACTIVATOR RHAS"/>
    <property type="match status" value="1"/>
</dbReference>
<dbReference type="Gene3D" id="1.10.10.60">
    <property type="entry name" value="Homeodomain-like"/>
    <property type="match status" value="1"/>
</dbReference>
<dbReference type="GO" id="GO:0043565">
    <property type="term" value="F:sequence-specific DNA binding"/>
    <property type="evidence" value="ECO:0007669"/>
    <property type="project" value="InterPro"/>
</dbReference>
<protein>
    <submittedName>
        <fullName evidence="5">AraC-like DNA-binding protein</fullName>
    </submittedName>
</protein>
<reference evidence="5 6" key="1">
    <citation type="journal article" date="2013" name="Stand. Genomic Sci.">
        <title>Genomic Encyclopedia of Type Strains, Phase I: The one thousand microbial genomes (KMG-I) project.</title>
        <authorList>
            <person name="Kyrpides N.C."/>
            <person name="Woyke T."/>
            <person name="Eisen J.A."/>
            <person name="Garrity G."/>
            <person name="Lilburn T.G."/>
            <person name="Beck B.J."/>
            <person name="Whitman W.B."/>
            <person name="Hugenholtz P."/>
            <person name="Klenk H.P."/>
        </authorList>
    </citation>
    <scope>NUCLEOTIDE SEQUENCE [LARGE SCALE GENOMIC DNA]</scope>
    <source>
        <strain evidence="5 6">DSM 13484</strain>
    </source>
</reference>